<dbReference type="Pfam" id="PF07963">
    <property type="entry name" value="N_methyl"/>
    <property type="match status" value="1"/>
</dbReference>
<proteinExistence type="predicted"/>
<protein>
    <submittedName>
        <fullName evidence="2">MSHA pilin protein MshD</fullName>
    </submittedName>
</protein>
<feature type="transmembrane region" description="Helical" evidence="1">
    <location>
        <begin position="23"/>
        <end position="45"/>
    </location>
</feature>
<evidence type="ECO:0000256" key="1">
    <source>
        <dbReference type="SAM" id="Phobius"/>
    </source>
</evidence>
<evidence type="ECO:0000313" key="3">
    <source>
        <dbReference type="Proteomes" id="UP000029227"/>
    </source>
</evidence>
<name>A0A090QVT7_9GAMM</name>
<dbReference type="AlphaFoldDB" id="A0A090QVT7"/>
<comment type="caution">
    <text evidence="2">The sequence shown here is derived from an EMBL/GenBank/DDBJ whole genome shotgun (WGS) entry which is preliminary data.</text>
</comment>
<keyword evidence="1" id="KW-1133">Transmembrane helix</keyword>
<accession>A0A090QVT7</accession>
<dbReference type="NCBIfam" id="TIGR02532">
    <property type="entry name" value="IV_pilin_GFxxxE"/>
    <property type="match status" value="1"/>
</dbReference>
<keyword evidence="1" id="KW-0472">Membrane</keyword>
<keyword evidence="1" id="KW-0812">Transmembrane</keyword>
<dbReference type="Proteomes" id="UP000029227">
    <property type="component" value="Unassembled WGS sequence"/>
</dbReference>
<organism evidence="2 3">
    <name type="scientific">Photobacterium aphoticum</name>
    <dbReference type="NCBI Taxonomy" id="754436"/>
    <lineage>
        <taxon>Bacteria</taxon>
        <taxon>Pseudomonadati</taxon>
        <taxon>Pseudomonadota</taxon>
        <taxon>Gammaproteobacteria</taxon>
        <taxon>Vibrionales</taxon>
        <taxon>Vibrionaceae</taxon>
        <taxon>Photobacterium</taxon>
    </lineage>
</organism>
<reference evidence="2 3" key="1">
    <citation type="journal article" date="2014" name="Genome Announc.">
        <title>Draft Genome Sequences of Two Vibrionaceae Species, Vibrio ponticus C121 and Photobacterium aphoticum C119, Isolated as Coral Reef Microbiota.</title>
        <authorList>
            <person name="Al-saari N."/>
            <person name="Meirelles P.M."/>
            <person name="Mino S."/>
            <person name="Suda W."/>
            <person name="Oshima K."/>
            <person name="Hattori M."/>
            <person name="Ohkuma M."/>
            <person name="Thompson F.L."/>
            <person name="Gomez-Gil B."/>
            <person name="Sawabe T."/>
            <person name="Sawabe T."/>
        </authorList>
    </citation>
    <scope>NUCLEOTIDE SEQUENCE [LARGE SCALE GENOMIC DNA]</scope>
    <source>
        <strain evidence="2 3">JCM 19237</strain>
    </source>
</reference>
<dbReference type="EMBL" id="BBMN01000011">
    <property type="protein sequence ID" value="GAL06388.1"/>
    <property type="molecule type" value="Genomic_DNA"/>
</dbReference>
<dbReference type="InterPro" id="IPR012902">
    <property type="entry name" value="N_methyl_site"/>
</dbReference>
<evidence type="ECO:0000313" key="2">
    <source>
        <dbReference type="EMBL" id="GAL06388.1"/>
    </source>
</evidence>
<dbReference type="eggNOG" id="COG2165">
    <property type="taxonomic scope" value="Bacteria"/>
</dbReference>
<gene>
    <name evidence="2" type="ORF">JCM19237_2479</name>
</gene>
<dbReference type="STRING" id="754436.JCM19237_2479"/>
<dbReference type="PROSITE" id="PS00409">
    <property type="entry name" value="PROKAR_NTER_METHYL"/>
    <property type="match status" value="1"/>
</dbReference>
<sequence>MTAQFNPVPCPCSRITASRGFTLIESIIAIVILAIAMVTLTSFLFPQAERSATPYYQARAAAIANAFLNEILARQFDEFSDPHGDSRVRCGETDKDGQRVTCSQPAENGVWPKDHAMEYFEYRDPMSDHALGYGLVPTVANDVDDFHGCWGDLALCQQRDDAHRYPWRGFIETLLDGDNSRLETYKNMTVTVDVRYDAGLQPVGKASTSISASTAQLAPSQSVPYKRVTVTVNTGRYGQYAVVAYRSNY</sequence>